<dbReference type="GO" id="GO:0032259">
    <property type="term" value="P:methylation"/>
    <property type="evidence" value="ECO:0007669"/>
    <property type="project" value="UniProtKB-KW"/>
</dbReference>
<accession>A0A9X3MUH4</accession>
<evidence type="ECO:0000313" key="3">
    <source>
        <dbReference type="Proteomes" id="UP001149140"/>
    </source>
</evidence>
<dbReference type="Proteomes" id="UP001149140">
    <property type="component" value="Unassembled WGS sequence"/>
</dbReference>
<dbReference type="PANTHER" id="PTHR42912">
    <property type="entry name" value="METHYLTRANSFERASE"/>
    <property type="match status" value="1"/>
</dbReference>
<name>A0A9X3MUH4_9ACTN</name>
<dbReference type="InterPro" id="IPR041698">
    <property type="entry name" value="Methyltransf_25"/>
</dbReference>
<keyword evidence="2" id="KW-0808">Transferase</keyword>
<dbReference type="EMBL" id="JAPDOD010000012">
    <property type="protein sequence ID" value="MDA0161508.1"/>
    <property type="molecule type" value="Genomic_DNA"/>
</dbReference>
<feature type="domain" description="Methyltransferase" evidence="1">
    <location>
        <begin position="57"/>
        <end position="153"/>
    </location>
</feature>
<dbReference type="GO" id="GO:0008168">
    <property type="term" value="F:methyltransferase activity"/>
    <property type="evidence" value="ECO:0007669"/>
    <property type="project" value="UniProtKB-KW"/>
</dbReference>
<evidence type="ECO:0000259" key="1">
    <source>
        <dbReference type="Pfam" id="PF13649"/>
    </source>
</evidence>
<proteinExistence type="predicted"/>
<dbReference type="Pfam" id="PF13649">
    <property type="entry name" value="Methyltransf_25"/>
    <property type="match status" value="1"/>
</dbReference>
<protein>
    <submittedName>
        <fullName evidence="2">Methyltransferase domain-containing protein</fullName>
    </submittedName>
</protein>
<dbReference type="AlphaFoldDB" id="A0A9X3MUH4"/>
<keyword evidence="3" id="KW-1185">Reference proteome</keyword>
<dbReference type="Gene3D" id="3.40.50.150">
    <property type="entry name" value="Vaccinia Virus protein VP39"/>
    <property type="match status" value="1"/>
</dbReference>
<gene>
    <name evidence="2" type="ORF">OM076_14625</name>
</gene>
<reference evidence="2" key="1">
    <citation type="submission" date="2022-10" db="EMBL/GenBank/DDBJ databases">
        <title>The WGS of Solirubrobacter ginsenosidimutans DSM 21036.</title>
        <authorList>
            <person name="Jiang Z."/>
        </authorList>
    </citation>
    <scope>NUCLEOTIDE SEQUENCE</scope>
    <source>
        <strain evidence="2">DSM 21036</strain>
    </source>
</reference>
<dbReference type="InterPro" id="IPR050508">
    <property type="entry name" value="Methyltransf_Superfamily"/>
</dbReference>
<organism evidence="2 3">
    <name type="scientific">Solirubrobacter ginsenosidimutans</name>
    <dbReference type="NCBI Taxonomy" id="490573"/>
    <lineage>
        <taxon>Bacteria</taxon>
        <taxon>Bacillati</taxon>
        <taxon>Actinomycetota</taxon>
        <taxon>Thermoleophilia</taxon>
        <taxon>Solirubrobacterales</taxon>
        <taxon>Solirubrobacteraceae</taxon>
        <taxon>Solirubrobacter</taxon>
    </lineage>
</organism>
<dbReference type="InterPro" id="IPR029063">
    <property type="entry name" value="SAM-dependent_MTases_sf"/>
</dbReference>
<keyword evidence="2" id="KW-0489">Methyltransferase</keyword>
<dbReference type="SUPFAM" id="SSF53335">
    <property type="entry name" value="S-adenosyl-L-methionine-dependent methyltransferases"/>
    <property type="match status" value="1"/>
</dbReference>
<comment type="caution">
    <text evidence="2">The sequence shown here is derived from an EMBL/GenBank/DDBJ whole genome shotgun (WGS) entry which is preliminary data.</text>
</comment>
<evidence type="ECO:0000313" key="2">
    <source>
        <dbReference type="EMBL" id="MDA0161508.1"/>
    </source>
</evidence>
<sequence length="288" mass="30293">MTVKGNDMTATSNQHLHGLWAAVAGSWAEHADYADARGVDVTNELLSLADPQPGDRVLELACGPGGAGLAAAECVGPTGDVVLSDVAAAMTAVAARRAAARGLTNVSTRELDLERIVEPDAAYDVVLCREGLMFASDPIEAAREIRRVLRPGGRVAVAVWGPRERNPWLGLVFDAVSAHLGKPVPPPCVPGPFSLSDVNVLRAVFDAAALTDVTAGEVSVPLREATFDAWWERTSALAGPLVNLLKALPEDDSRVLRARVRDLVAPYTTVDGLQFPGVALVAGARREA</sequence>